<proteinExistence type="predicted"/>
<evidence type="ECO:0000256" key="1">
    <source>
        <dbReference type="SAM" id="Phobius"/>
    </source>
</evidence>
<keyword evidence="3" id="KW-1185">Reference proteome</keyword>
<accession>A0ABS9GUI4</accession>
<organism evidence="2 3">
    <name type="scientific">Pseudalkalibacillus berkeleyi</name>
    <dbReference type="NCBI Taxonomy" id="1069813"/>
    <lineage>
        <taxon>Bacteria</taxon>
        <taxon>Bacillati</taxon>
        <taxon>Bacillota</taxon>
        <taxon>Bacilli</taxon>
        <taxon>Bacillales</taxon>
        <taxon>Fictibacillaceae</taxon>
        <taxon>Pseudalkalibacillus</taxon>
    </lineage>
</organism>
<feature type="transmembrane region" description="Helical" evidence="1">
    <location>
        <begin position="33"/>
        <end position="52"/>
    </location>
</feature>
<name>A0ABS9GUI4_9BACL</name>
<gene>
    <name evidence="2" type="ORF">L2716_02065</name>
</gene>
<sequence length="57" mass="6215">MLSIVSSFFLGLAPVLSKNIELNQQGKKLLLGATIFLVILMTSGFLLTAHFLPKLLI</sequence>
<keyword evidence="1" id="KW-1133">Transmembrane helix</keyword>
<dbReference type="Proteomes" id="UP001649381">
    <property type="component" value="Unassembled WGS sequence"/>
</dbReference>
<comment type="caution">
    <text evidence="2">The sequence shown here is derived from an EMBL/GenBank/DDBJ whole genome shotgun (WGS) entry which is preliminary data.</text>
</comment>
<evidence type="ECO:0000313" key="3">
    <source>
        <dbReference type="Proteomes" id="UP001649381"/>
    </source>
</evidence>
<reference evidence="2 3" key="1">
    <citation type="submission" date="2022-01" db="EMBL/GenBank/DDBJ databases">
        <title>Alkalihalobacillus sp. EGI L200015, a novel bacterium isolated from a salt lake sediment.</title>
        <authorList>
            <person name="Gao L."/>
            <person name="Fang B.-Z."/>
            <person name="Li W.-J."/>
        </authorList>
    </citation>
    <scope>NUCLEOTIDE SEQUENCE [LARGE SCALE GENOMIC DNA]</scope>
    <source>
        <strain evidence="2 3">KCTC 12718</strain>
    </source>
</reference>
<keyword evidence="1" id="KW-0812">Transmembrane</keyword>
<dbReference type="RefSeq" id="WP_236331301.1">
    <property type="nucleotide sequence ID" value="NZ_JAKIJS010000001.1"/>
</dbReference>
<dbReference type="EMBL" id="JAKIJS010000001">
    <property type="protein sequence ID" value="MCF6136497.1"/>
    <property type="molecule type" value="Genomic_DNA"/>
</dbReference>
<protein>
    <submittedName>
        <fullName evidence="2">Uncharacterized protein</fullName>
    </submittedName>
</protein>
<keyword evidence="1" id="KW-0472">Membrane</keyword>
<evidence type="ECO:0000313" key="2">
    <source>
        <dbReference type="EMBL" id="MCF6136497.1"/>
    </source>
</evidence>